<comment type="caution">
    <text evidence="4">The sequence shown here is derived from an EMBL/GenBank/DDBJ whole genome shotgun (WGS) entry which is preliminary data.</text>
</comment>
<feature type="transmembrane region" description="Helical" evidence="2">
    <location>
        <begin position="21"/>
        <end position="40"/>
    </location>
</feature>
<sequence>MAAQKALVDIPASRWTTLFSLLIDLSTLVGAGCLMRWITASNLPDTLSITLTALTVVLILAFWTWLRRRHGTSLGHALLGLRAISSRTQLPGRLPSFQAVNTRRGSDPLRPRPRAVVLDWDRGERPTSSTSLPPVLVGTLDDGSTFQILPPCVIGRLPKAPTTYNRVSVTDIQRTISRTHVALWFDGRSLVIQDLGSHGGTAQITPTGEIVVLPHEPFKIPLSIGPVAQLRLGSRVLSIEAIPTHTGA</sequence>
<evidence type="ECO:0000313" key="4">
    <source>
        <dbReference type="EMBL" id="RRD50885.1"/>
    </source>
</evidence>
<feature type="domain" description="FHA" evidence="3">
    <location>
        <begin position="152"/>
        <end position="199"/>
    </location>
</feature>
<dbReference type="OrthoDB" id="5111283at2"/>
<dbReference type="RefSeq" id="WP_125226833.1">
    <property type="nucleotide sequence ID" value="NZ_RQYT01000003.1"/>
</dbReference>
<gene>
    <name evidence="4" type="ORF">EII35_02215</name>
</gene>
<evidence type="ECO:0000256" key="2">
    <source>
        <dbReference type="SAM" id="Phobius"/>
    </source>
</evidence>
<dbReference type="AlphaFoldDB" id="A0A3P1WXH4"/>
<dbReference type="Gene3D" id="2.60.200.20">
    <property type="match status" value="1"/>
</dbReference>
<dbReference type="Proteomes" id="UP000280935">
    <property type="component" value="Unassembled WGS sequence"/>
</dbReference>
<dbReference type="EMBL" id="RQYT01000003">
    <property type="protein sequence ID" value="RRD50885.1"/>
    <property type="molecule type" value="Genomic_DNA"/>
</dbReference>
<dbReference type="InterPro" id="IPR000253">
    <property type="entry name" value="FHA_dom"/>
</dbReference>
<keyword evidence="2" id="KW-0472">Membrane</keyword>
<dbReference type="CDD" id="cd00060">
    <property type="entry name" value="FHA"/>
    <property type="match status" value="1"/>
</dbReference>
<evidence type="ECO:0000313" key="5">
    <source>
        <dbReference type="Proteomes" id="UP000280935"/>
    </source>
</evidence>
<keyword evidence="1" id="KW-0597">Phosphoprotein</keyword>
<dbReference type="SUPFAM" id="SSF49879">
    <property type="entry name" value="SMAD/FHA domain"/>
    <property type="match status" value="1"/>
</dbReference>
<keyword evidence="2" id="KW-1133">Transmembrane helix</keyword>
<dbReference type="InterPro" id="IPR008984">
    <property type="entry name" value="SMAD_FHA_dom_sf"/>
</dbReference>
<proteinExistence type="predicted"/>
<name>A0A3P1WXH4_9ACTN</name>
<dbReference type="PROSITE" id="PS50006">
    <property type="entry name" value="FHA_DOMAIN"/>
    <property type="match status" value="1"/>
</dbReference>
<evidence type="ECO:0000256" key="1">
    <source>
        <dbReference type="ARBA" id="ARBA00022553"/>
    </source>
</evidence>
<evidence type="ECO:0000259" key="3">
    <source>
        <dbReference type="PROSITE" id="PS50006"/>
    </source>
</evidence>
<accession>A0A3P1WXH4</accession>
<keyword evidence="2" id="KW-0812">Transmembrane</keyword>
<feature type="transmembrane region" description="Helical" evidence="2">
    <location>
        <begin position="46"/>
        <end position="66"/>
    </location>
</feature>
<organism evidence="4 5">
    <name type="scientific">Arachnia propionica</name>
    <dbReference type="NCBI Taxonomy" id="1750"/>
    <lineage>
        <taxon>Bacteria</taxon>
        <taxon>Bacillati</taxon>
        <taxon>Actinomycetota</taxon>
        <taxon>Actinomycetes</taxon>
        <taxon>Propionibacteriales</taxon>
        <taxon>Propionibacteriaceae</taxon>
        <taxon>Arachnia</taxon>
    </lineage>
</organism>
<protein>
    <recommendedName>
        <fullName evidence="3">FHA domain-containing protein</fullName>
    </recommendedName>
</protein>
<reference evidence="4 5" key="1">
    <citation type="submission" date="2018-11" db="EMBL/GenBank/DDBJ databases">
        <title>Genomes From Bacteria Associated with the Canine Oral Cavity: a Test Case for Automated Genome-Based Taxonomic Assignment.</title>
        <authorList>
            <person name="Coil D.A."/>
            <person name="Jospin G."/>
            <person name="Darling A.E."/>
            <person name="Wallis C."/>
            <person name="Davis I.J."/>
            <person name="Harris S."/>
            <person name="Eisen J.A."/>
            <person name="Holcombe L.J."/>
            <person name="O'Flynn C."/>
        </authorList>
    </citation>
    <scope>NUCLEOTIDE SEQUENCE [LARGE SCALE GENOMIC DNA]</scope>
    <source>
        <strain evidence="4 5">OH2822_COT-296</strain>
    </source>
</reference>